<dbReference type="Proteomes" id="UP000664132">
    <property type="component" value="Unassembled WGS sequence"/>
</dbReference>
<keyword evidence="2" id="KW-1185">Reference proteome</keyword>
<dbReference type="OrthoDB" id="2141514at2759"/>
<dbReference type="EMBL" id="JAFJYH010000051">
    <property type="protein sequence ID" value="KAG4422302.1"/>
    <property type="molecule type" value="Genomic_DNA"/>
</dbReference>
<protein>
    <submittedName>
        <fullName evidence="1">Uncharacterized protein</fullName>
    </submittedName>
</protein>
<evidence type="ECO:0000313" key="2">
    <source>
        <dbReference type="Proteomes" id="UP000664132"/>
    </source>
</evidence>
<dbReference type="InterPro" id="IPR029058">
    <property type="entry name" value="AB_hydrolase_fold"/>
</dbReference>
<dbReference type="Gene3D" id="3.40.50.1820">
    <property type="entry name" value="alpha/beta hydrolase"/>
    <property type="match status" value="1"/>
</dbReference>
<accession>A0A8H8BS13</accession>
<evidence type="ECO:0000313" key="1">
    <source>
        <dbReference type="EMBL" id="KAG4422302.1"/>
    </source>
</evidence>
<comment type="caution">
    <text evidence="1">The sequence shown here is derived from an EMBL/GenBank/DDBJ whole genome shotgun (WGS) entry which is preliminary data.</text>
</comment>
<organism evidence="1 2">
    <name type="scientific">Cadophora malorum</name>
    <dbReference type="NCBI Taxonomy" id="108018"/>
    <lineage>
        <taxon>Eukaryota</taxon>
        <taxon>Fungi</taxon>
        <taxon>Dikarya</taxon>
        <taxon>Ascomycota</taxon>
        <taxon>Pezizomycotina</taxon>
        <taxon>Leotiomycetes</taxon>
        <taxon>Helotiales</taxon>
        <taxon>Ploettnerulaceae</taxon>
        <taxon>Cadophora</taxon>
    </lineage>
</organism>
<proteinExistence type="predicted"/>
<sequence length="149" mass="15706">MTAGIDWIDREESCCGGVEAYAQSWDPRVQSIGIWNSGFLTNQTAATAINKPVFYFLGGSSDIAYANGERDYKALPASVPKWKGNLPVGHGGTYTQANGGKFGVAGGYWVDWLLRGNSSAASFFTGAGAANDGWAVESTNLDKLSASPV</sequence>
<dbReference type="AlphaFoldDB" id="A0A8H8BS13"/>
<name>A0A8H8BS13_9HELO</name>
<reference evidence="1" key="1">
    <citation type="submission" date="2021-02" db="EMBL/GenBank/DDBJ databases">
        <title>Genome sequence Cadophora malorum strain M34.</title>
        <authorList>
            <person name="Stefanovic E."/>
            <person name="Vu D."/>
            <person name="Scully C."/>
            <person name="Dijksterhuis J."/>
            <person name="Roader J."/>
            <person name="Houbraken J."/>
        </authorList>
    </citation>
    <scope>NUCLEOTIDE SEQUENCE</scope>
    <source>
        <strain evidence="1">M34</strain>
    </source>
</reference>
<gene>
    <name evidence="1" type="ORF">IFR04_004568</name>
</gene>